<evidence type="ECO:0000256" key="5">
    <source>
        <dbReference type="ARBA" id="ARBA00022741"/>
    </source>
</evidence>
<evidence type="ECO:0000256" key="8">
    <source>
        <dbReference type="ARBA" id="ARBA00022840"/>
    </source>
</evidence>
<dbReference type="InterPro" id="IPR007694">
    <property type="entry name" value="DNA_helicase_DnaB-like_C"/>
</dbReference>
<dbReference type="Gene3D" id="1.10.860.10">
    <property type="entry name" value="DNAb Helicase, Chain A"/>
    <property type="match status" value="1"/>
</dbReference>
<keyword evidence="5 14" id="KW-0547">Nucleotide-binding</keyword>
<dbReference type="Pfam" id="PF00772">
    <property type="entry name" value="DnaB"/>
    <property type="match status" value="1"/>
</dbReference>
<keyword evidence="8 14" id="KW-0067">ATP-binding</keyword>
<accession>A0A916TW03</accession>
<dbReference type="SUPFAM" id="SSF48024">
    <property type="entry name" value="N-terminal domain of DnaB helicase"/>
    <property type="match status" value="1"/>
</dbReference>
<comment type="subunit">
    <text evidence="2">Homohexamer.</text>
</comment>
<dbReference type="AlphaFoldDB" id="A0A916TW03"/>
<evidence type="ECO:0000256" key="13">
    <source>
        <dbReference type="NCBIfam" id="TIGR00665"/>
    </source>
</evidence>
<dbReference type="Pfam" id="PF03796">
    <property type="entry name" value="DnaB_C"/>
    <property type="match status" value="1"/>
</dbReference>
<dbReference type="GO" id="GO:1990077">
    <property type="term" value="C:primosome complex"/>
    <property type="evidence" value="ECO:0007669"/>
    <property type="project" value="UniProtKB-UniRule"/>
</dbReference>
<dbReference type="CDD" id="cd00984">
    <property type="entry name" value="DnaB_C"/>
    <property type="match status" value="1"/>
</dbReference>
<keyword evidence="10" id="KW-0413">Isomerase</keyword>
<keyword evidence="6 14" id="KW-0378">Hydrolase</keyword>
<comment type="catalytic activity">
    <reaction evidence="12 14">
        <text>ATP + H2O = ADP + phosphate + H(+)</text>
        <dbReference type="Rhea" id="RHEA:13065"/>
        <dbReference type="ChEBI" id="CHEBI:15377"/>
        <dbReference type="ChEBI" id="CHEBI:15378"/>
        <dbReference type="ChEBI" id="CHEBI:30616"/>
        <dbReference type="ChEBI" id="CHEBI:43474"/>
        <dbReference type="ChEBI" id="CHEBI:456216"/>
        <dbReference type="EC" id="5.6.2.3"/>
    </reaction>
</comment>
<keyword evidence="3 14" id="KW-0639">Primosome</keyword>
<dbReference type="InterPro" id="IPR016136">
    <property type="entry name" value="DNA_helicase_N/primase_C"/>
</dbReference>
<dbReference type="Gene3D" id="3.40.50.300">
    <property type="entry name" value="P-loop containing nucleotide triphosphate hydrolases"/>
    <property type="match status" value="1"/>
</dbReference>
<dbReference type="EC" id="5.6.2.3" evidence="13 14"/>
<dbReference type="PANTHER" id="PTHR30153:SF2">
    <property type="entry name" value="REPLICATIVE DNA HELICASE"/>
    <property type="match status" value="1"/>
</dbReference>
<proteinExistence type="inferred from homology"/>
<evidence type="ECO:0000313" key="17">
    <source>
        <dbReference type="Proteomes" id="UP000608154"/>
    </source>
</evidence>
<dbReference type="GO" id="GO:0043139">
    <property type="term" value="F:5'-3' DNA helicase activity"/>
    <property type="evidence" value="ECO:0007669"/>
    <property type="project" value="UniProtKB-EC"/>
</dbReference>
<dbReference type="PROSITE" id="PS51199">
    <property type="entry name" value="SF4_HELICASE"/>
    <property type="match status" value="1"/>
</dbReference>
<evidence type="ECO:0000256" key="14">
    <source>
        <dbReference type="RuleBase" id="RU362085"/>
    </source>
</evidence>
<evidence type="ECO:0000256" key="10">
    <source>
        <dbReference type="ARBA" id="ARBA00023235"/>
    </source>
</evidence>
<protein>
    <recommendedName>
        <fullName evidence="13 14">Replicative DNA helicase</fullName>
        <ecNumber evidence="13 14">5.6.2.3</ecNumber>
    </recommendedName>
</protein>
<dbReference type="InterPro" id="IPR007693">
    <property type="entry name" value="DNA_helicase_DnaB-like_N"/>
</dbReference>
<evidence type="ECO:0000256" key="1">
    <source>
        <dbReference type="ARBA" id="ARBA00008428"/>
    </source>
</evidence>
<evidence type="ECO:0000256" key="3">
    <source>
        <dbReference type="ARBA" id="ARBA00022515"/>
    </source>
</evidence>
<reference evidence="16" key="1">
    <citation type="journal article" date="2014" name="Int. J. Syst. Evol. Microbiol.">
        <title>Complete genome sequence of Corynebacterium casei LMG S-19264T (=DSM 44701T), isolated from a smear-ripened cheese.</title>
        <authorList>
            <consortium name="US DOE Joint Genome Institute (JGI-PGF)"/>
            <person name="Walter F."/>
            <person name="Albersmeier A."/>
            <person name="Kalinowski J."/>
            <person name="Ruckert C."/>
        </authorList>
    </citation>
    <scope>NUCLEOTIDE SEQUENCE</scope>
    <source>
        <strain evidence="16">CGMCC 1.15095</strain>
    </source>
</reference>
<evidence type="ECO:0000256" key="6">
    <source>
        <dbReference type="ARBA" id="ARBA00022801"/>
    </source>
</evidence>
<evidence type="ECO:0000313" key="16">
    <source>
        <dbReference type="EMBL" id="GGC14848.1"/>
    </source>
</evidence>
<name>A0A916TW03_9SPHN</name>
<keyword evidence="7 14" id="KW-0347">Helicase</keyword>
<evidence type="ECO:0000256" key="12">
    <source>
        <dbReference type="ARBA" id="ARBA00048954"/>
    </source>
</evidence>
<organism evidence="16 17">
    <name type="scientific">Novosphingobium endophyticum</name>
    <dbReference type="NCBI Taxonomy" id="1955250"/>
    <lineage>
        <taxon>Bacteria</taxon>
        <taxon>Pseudomonadati</taxon>
        <taxon>Pseudomonadota</taxon>
        <taxon>Alphaproteobacteria</taxon>
        <taxon>Sphingomonadales</taxon>
        <taxon>Sphingomonadaceae</taxon>
        <taxon>Novosphingobium</taxon>
    </lineage>
</organism>
<keyword evidence="9 14" id="KW-0238">DNA-binding</keyword>
<comment type="caution">
    <text evidence="16">The sequence shown here is derived from an EMBL/GenBank/DDBJ whole genome shotgun (WGS) entry which is preliminary data.</text>
</comment>
<comment type="similarity">
    <text evidence="1 14">Belongs to the helicase family. DnaB subfamily.</text>
</comment>
<evidence type="ECO:0000256" key="4">
    <source>
        <dbReference type="ARBA" id="ARBA00022705"/>
    </source>
</evidence>
<keyword evidence="17" id="KW-1185">Reference proteome</keyword>
<keyword evidence="4 14" id="KW-0235">DNA replication</keyword>
<dbReference type="SUPFAM" id="SSF52540">
    <property type="entry name" value="P-loop containing nucleoside triphosphate hydrolases"/>
    <property type="match status" value="1"/>
</dbReference>
<sequence>MALYALAAWAGKPESVRPQAVDEKGVNPRLLAAADGSMVRRLMPQDQILLRVTESPASAEGRALPSNVEAEAAFLGAVLIDNRVIEELQTQLGPQHFFEPVHARIYERILHLLDRKAVVTPVTLRPYFEADEQLKALGGVSYLARLTADGQGLLAPRELAEQIYDLALLRELISVGRGLVEGAMDTSESVEPMEQVERAEAALYKVAEGAAASNEAQSFGVATRTAIQSIEKAFNSGGHISGKTTGLTSVNERIGGLHDSDLIILAGRPGMGKTSLVTNIAFNTAQRFVDDTERDGIDPAKSVGAPVAFFSLEMSADQLATRILAEQSNISSEALRMGKISREDFQQLSFASQRLAELPLYIDDTPGLSIAALRTRARRLKRRYDIGLVVIDYLQLLQGSGRANDNRVNEISEISRGLKTLAKELHVPVIALSQLSRAVEQRDDKRPMLSDLRESGSIEQDADMVWFVYREDYYVKATEPKFPSDTDSPDVREKWELWRQKMEEVTGLSELIIAKQRHGATGKVRLRFEARITKFSDLAADEMRAAYESD</sequence>
<dbReference type="InterPro" id="IPR007692">
    <property type="entry name" value="DNA_helicase_DnaB"/>
</dbReference>
<dbReference type="InterPro" id="IPR003593">
    <property type="entry name" value="AAA+_ATPase"/>
</dbReference>
<dbReference type="GO" id="GO:0016787">
    <property type="term" value="F:hydrolase activity"/>
    <property type="evidence" value="ECO:0007669"/>
    <property type="project" value="UniProtKB-KW"/>
</dbReference>
<dbReference type="EMBL" id="BMHK01000047">
    <property type="protein sequence ID" value="GGC14848.1"/>
    <property type="molecule type" value="Genomic_DNA"/>
</dbReference>
<evidence type="ECO:0000259" key="15">
    <source>
        <dbReference type="PROSITE" id="PS51199"/>
    </source>
</evidence>
<dbReference type="GO" id="GO:0005829">
    <property type="term" value="C:cytosol"/>
    <property type="evidence" value="ECO:0007669"/>
    <property type="project" value="TreeGrafter"/>
</dbReference>
<dbReference type="GO" id="GO:0003677">
    <property type="term" value="F:DNA binding"/>
    <property type="evidence" value="ECO:0007669"/>
    <property type="project" value="UniProtKB-UniRule"/>
</dbReference>
<reference evidence="16" key="2">
    <citation type="submission" date="2020-09" db="EMBL/GenBank/DDBJ databases">
        <authorList>
            <person name="Sun Q."/>
            <person name="Zhou Y."/>
        </authorList>
    </citation>
    <scope>NUCLEOTIDE SEQUENCE</scope>
    <source>
        <strain evidence="16">CGMCC 1.15095</strain>
    </source>
</reference>
<evidence type="ECO:0000256" key="7">
    <source>
        <dbReference type="ARBA" id="ARBA00022806"/>
    </source>
</evidence>
<evidence type="ECO:0000256" key="11">
    <source>
        <dbReference type="ARBA" id="ARBA00044932"/>
    </source>
</evidence>
<gene>
    <name evidence="16" type="primary">dnaB</name>
    <name evidence="16" type="ORF">GCM10011494_37070</name>
</gene>
<dbReference type="SMART" id="SM00382">
    <property type="entry name" value="AAA"/>
    <property type="match status" value="1"/>
</dbReference>
<evidence type="ECO:0000256" key="9">
    <source>
        <dbReference type="ARBA" id="ARBA00023125"/>
    </source>
</evidence>
<dbReference type="Proteomes" id="UP000608154">
    <property type="component" value="Unassembled WGS sequence"/>
</dbReference>
<dbReference type="GO" id="GO:0005524">
    <property type="term" value="F:ATP binding"/>
    <property type="evidence" value="ECO:0007669"/>
    <property type="project" value="UniProtKB-UniRule"/>
</dbReference>
<dbReference type="InterPro" id="IPR036185">
    <property type="entry name" value="DNA_heli_DnaB-like_N_sf"/>
</dbReference>
<evidence type="ECO:0000256" key="2">
    <source>
        <dbReference type="ARBA" id="ARBA00011643"/>
    </source>
</evidence>
<dbReference type="NCBIfam" id="NF006606">
    <property type="entry name" value="PRK09165.1"/>
    <property type="match status" value="1"/>
</dbReference>
<feature type="domain" description="SF4 helicase" evidence="15">
    <location>
        <begin position="236"/>
        <end position="542"/>
    </location>
</feature>
<dbReference type="GO" id="GO:0006269">
    <property type="term" value="P:DNA replication, synthesis of primer"/>
    <property type="evidence" value="ECO:0007669"/>
    <property type="project" value="UniProtKB-UniRule"/>
</dbReference>
<comment type="function">
    <text evidence="11 14">The main replicative DNA helicase, it participates in initiation and elongation during chromosome replication. Travels ahead of the DNA replisome, separating dsDNA into templates for DNA synthesis. A processive ATP-dependent 5'-3' DNA helicase it has DNA-dependent ATPase activity.</text>
</comment>
<dbReference type="InterPro" id="IPR027417">
    <property type="entry name" value="P-loop_NTPase"/>
</dbReference>
<dbReference type="NCBIfam" id="TIGR00665">
    <property type="entry name" value="DnaB"/>
    <property type="match status" value="1"/>
</dbReference>
<dbReference type="PANTHER" id="PTHR30153">
    <property type="entry name" value="REPLICATIVE DNA HELICASE DNAB"/>
    <property type="match status" value="1"/>
</dbReference>